<dbReference type="Gene3D" id="3.40.250.10">
    <property type="entry name" value="Rhodanese-like domain"/>
    <property type="match status" value="1"/>
</dbReference>
<gene>
    <name evidence="4" type="ORF">I5907_10050</name>
</gene>
<accession>A0A931E5J7</accession>
<dbReference type="CDD" id="cd00158">
    <property type="entry name" value="RHOD"/>
    <property type="match status" value="1"/>
</dbReference>
<dbReference type="EMBL" id="JADWYR010000001">
    <property type="protein sequence ID" value="MBG9376577.1"/>
    <property type="molecule type" value="Genomic_DNA"/>
</dbReference>
<dbReference type="InterPro" id="IPR036249">
    <property type="entry name" value="Thioredoxin-like_sf"/>
</dbReference>
<proteinExistence type="predicted"/>
<dbReference type="InterPro" id="IPR001763">
    <property type="entry name" value="Rhodanese-like_dom"/>
</dbReference>
<evidence type="ECO:0000313" key="4">
    <source>
        <dbReference type="EMBL" id="MBG9376577.1"/>
    </source>
</evidence>
<dbReference type="PANTHER" id="PTHR43031">
    <property type="entry name" value="FAD-DEPENDENT OXIDOREDUCTASE"/>
    <property type="match status" value="1"/>
</dbReference>
<protein>
    <submittedName>
        <fullName evidence="4">Thioredoxin</fullName>
    </submittedName>
</protein>
<evidence type="ECO:0000259" key="3">
    <source>
        <dbReference type="PROSITE" id="PS51352"/>
    </source>
</evidence>
<dbReference type="CDD" id="cd02947">
    <property type="entry name" value="TRX_family"/>
    <property type="match status" value="1"/>
</dbReference>
<dbReference type="RefSeq" id="WP_196990583.1">
    <property type="nucleotide sequence ID" value="NZ_JADWYR010000001.1"/>
</dbReference>
<dbReference type="Proteomes" id="UP000628448">
    <property type="component" value="Unassembled WGS sequence"/>
</dbReference>
<dbReference type="PROSITE" id="PS51257">
    <property type="entry name" value="PROKAR_LIPOPROTEIN"/>
    <property type="match status" value="1"/>
</dbReference>
<evidence type="ECO:0000256" key="1">
    <source>
        <dbReference type="SAM" id="SignalP"/>
    </source>
</evidence>
<dbReference type="SMART" id="SM00450">
    <property type="entry name" value="RHOD"/>
    <property type="match status" value="1"/>
</dbReference>
<feature type="chain" id="PRO_5036882089" evidence="1">
    <location>
        <begin position="21"/>
        <end position="231"/>
    </location>
</feature>
<feature type="domain" description="Rhodanese" evidence="2">
    <location>
        <begin position="37"/>
        <end position="128"/>
    </location>
</feature>
<dbReference type="PROSITE" id="PS50206">
    <property type="entry name" value="RHODANESE_3"/>
    <property type="match status" value="1"/>
</dbReference>
<dbReference type="PRINTS" id="PR00421">
    <property type="entry name" value="THIOREDOXIN"/>
</dbReference>
<evidence type="ECO:0000259" key="2">
    <source>
        <dbReference type="PROSITE" id="PS50206"/>
    </source>
</evidence>
<dbReference type="Pfam" id="PF00085">
    <property type="entry name" value="Thioredoxin"/>
    <property type="match status" value="1"/>
</dbReference>
<feature type="domain" description="Thioredoxin" evidence="3">
    <location>
        <begin position="112"/>
        <end position="231"/>
    </location>
</feature>
<comment type="caution">
    <text evidence="4">The sequence shown here is derived from an EMBL/GenBank/DDBJ whole genome shotgun (WGS) entry which is preliminary data.</text>
</comment>
<dbReference type="SUPFAM" id="SSF52833">
    <property type="entry name" value="Thioredoxin-like"/>
    <property type="match status" value="1"/>
</dbReference>
<dbReference type="PANTHER" id="PTHR43031:SF1">
    <property type="entry name" value="PYRIDINE NUCLEOTIDE-DISULPHIDE OXIDOREDUCTASE"/>
    <property type="match status" value="1"/>
</dbReference>
<dbReference type="PROSITE" id="PS51352">
    <property type="entry name" value="THIOREDOXIN_2"/>
    <property type="match status" value="1"/>
</dbReference>
<evidence type="ECO:0000313" key="5">
    <source>
        <dbReference type="Proteomes" id="UP000628448"/>
    </source>
</evidence>
<dbReference type="SUPFAM" id="SSF52821">
    <property type="entry name" value="Rhodanese/Cell cycle control phosphatase"/>
    <property type="match status" value="1"/>
</dbReference>
<organism evidence="4 5">
    <name type="scientific">Panacibacter microcysteis</name>
    <dbReference type="NCBI Taxonomy" id="2793269"/>
    <lineage>
        <taxon>Bacteria</taxon>
        <taxon>Pseudomonadati</taxon>
        <taxon>Bacteroidota</taxon>
        <taxon>Chitinophagia</taxon>
        <taxon>Chitinophagales</taxon>
        <taxon>Chitinophagaceae</taxon>
        <taxon>Panacibacter</taxon>
    </lineage>
</organism>
<sequence length="231" mass="25824">MKNIMSLLLAVMLFSCSSNAQQGNKDVDATTFEKDIQKENVQVLDVRTPTEFADGHIKNAMLADWLNQAQFKERVQYLDKSKPVLVYCASGGRSSKASQWLADNGFTTVENLRGGITQWKIENKPVEGTSAQPQITEQDYAAQVNAAPVVLIDFGAAWCPPCRKMDPVISELETELKDKFRLVKIDGGIHTNMMKLQGVEALPTFIVYRNGKETWRKQGVIEKSELVAQLQ</sequence>
<keyword evidence="5" id="KW-1185">Reference proteome</keyword>
<dbReference type="InterPro" id="IPR050229">
    <property type="entry name" value="GlpE_sulfurtransferase"/>
</dbReference>
<dbReference type="InterPro" id="IPR036873">
    <property type="entry name" value="Rhodanese-like_dom_sf"/>
</dbReference>
<reference evidence="4" key="1">
    <citation type="submission" date="2020-11" db="EMBL/GenBank/DDBJ databases">
        <title>Bacterial whole genome sequence for Panacibacter sp. DH6.</title>
        <authorList>
            <person name="Le V."/>
            <person name="Ko S."/>
            <person name="Ahn C.-Y."/>
            <person name="Oh H.-M."/>
        </authorList>
    </citation>
    <scope>NUCLEOTIDE SEQUENCE</scope>
    <source>
        <strain evidence="4">DH6</strain>
    </source>
</reference>
<dbReference type="InterPro" id="IPR013766">
    <property type="entry name" value="Thioredoxin_domain"/>
</dbReference>
<keyword evidence="1" id="KW-0732">Signal</keyword>
<dbReference type="Gene3D" id="3.40.30.10">
    <property type="entry name" value="Glutaredoxin"/>
    <property type="match status" value="1"/>
</dbReference>
<dbReference type="AlphaFoldDB" id="A0A931E5J7"/>
<name>A0A931E5J7_9BACT</name>
<dbReference type="Pfam" id="PF00581">
    <property type="entry name" value="Rhodanese"/>
    <property type="match status" value="1"/>
</dbReference>
<feature type="signal peptide" evidence="1">
    <location>
        <begin position="1"/>
        <end position="20"/>
    </location>
</feature>